<evidence type="ECO:0000256" key="2">
    <source>
        <dbReference type="SAM" id="SignalP"/>
    </source>
</evidence>
<gene>
    <name evidence="3" type="ORF">H9841_00750</name>
</gene>
<organism evidence="3 4">
    <name type="scientific">Candidatus Flavonifractor merdigallinarum</name>
    <dbReference type="NCBI Taxonomy" id="2838589"/>
    <lineage>
        <taxon>Bacteria</taxon>
        <taxon>Bacillati</taxon>
        <taxon>Bacillota</taxon>
        <taxon>Clostridia</taxon>
        <taxon>Eubacteriales</taxon>
        <taxon>Oscillospiraceae</taxon>
        <taxon>Flavonifractor</taxon>
    </lineage>
</organism>
<reference evidence="3" key="2">
    <citation type="submission" date="2021-04" db="EMBL/GenBank/DDBJ databases">
        <authorList>
            <person name="Gilroy R."/>
        </authorList>
    </citation>
    <scope>NUCLEOTIDE SEQUENCE</scope>
    <source>
        <strain evidence="3">ChiBcec16_6824</strain>
    </source>
</reference>
<evidence type="ECO:0000313" key="3">
    <source>
        <dbReference type="EMBL" id="HIY20415.1"/>
    </source>
</evidence>
<evidence type="ECO:0000313" key="4">
    <source>
        <dbReference type="Proteomes" id="UP000823868"/>
    </source>
</evidence>
<sequence length="346" mass="35627">MNKLSLNKVLSLSAAAALALSLTACSGGTASNPSTNPTSSTQENGSNSGESYKIAVVRQLDHASMNEIRDAITAELDAKAADLGISVSYTDFNGNNDPSTLSQIGAQIVADGYDAIIPIGTTAAQQMAATAQATETPVIYGTVSYPETAGLTGISYVTGTSDALNVELLLDMMLAQNPDVQTVGLLYSTSEVNSAPAIETAKAYLDSKGISYLDKTGNTTDEIVAAVNSMLDQVDAVFTPTDNVVQAAELAIAPTLAEAGIPHYAGADSFVRNGAFATCGVNYTDLGTQTADLALEVLQTGTVPEFITVSGDIITVNTDTAATLGADYSMFEAMGSSLVEVQTTQE</sequence>
<comment type="caution">
    <text evidence="3">The sequence shown here is derived from an EMBL/GenBank/DDBJ whole genome shotgun (WGS) entry which is preliminary data.</text>
</comment>
<dbReference type="Proteomes" id="UP000823868">
    <property type="component" value="Unassembled WGS sequence"/>
</dbReference>
<keyword evidence="2" id="KW-0732">Signal</keyword>
<dbReference type="Gene3D" id="3.40.50.2300">
    <property type="match status" value="2"/>
</dbReference>
<dbReference type="CDD" id="cd06325">
    <property type="entry name" value="PBP1_ABC_unchar_transporter"/>
    <property type="match status" value="1"/>
</dbReference>
<feature type="signal peptide" evidence="2">
    <location>
        <begin position="1"/>
        <end position="26"/>
    </location>
</feature>
<name>A0A9D1Y6Y7_9FIRM</name>
<dbReference type="InterPro" id="IPR028082">
    <property type="entry name" value="Peripla_BP_I"/>
</dbReference>
<dbReference type="PROSITE" id="PS51257">
    <property type="entry name" value="PROKAR_LIPOPROTEIN"/>
    <property type="match status" value="1"/>
</dbReference>
<dbReference type="InterPro" id="IPR007487">
    <property type="entry name" value="ABC_transpt-TYRBP-like"/>
</dbReference>
<reference evidence="3" key="1">
    <citation type="journal article" date="2021" name="PeerJ">
        <title>Extensive microbial diversity within the chicken gut microbiome revealed by metagenomics and culture.</title>
        <authorList>
            <person name="Gilroy R."/>
            <person name="Ravi A."/>
            <person name="Getino M."/>
            <person name="Pursley I."/>
            <person name="Horton D.L."/>
            <person name="Alikhan N.F."/>
            <person name="Baker D."/>
            <person name="Gharbi K."/>
            <person name="Hall N."/>
            <person name="Watson M."/>
            <person name="Adriaenssens E.M."/>
            <person name="Foster-Nyarko E."/>
            <person name="Jarju S."/>
            <person name="Secka A."/>
            <person name="Antonio M."/>
            <person name="Oren A."/>
            <person name="Chaudhuri R.R."/>
            <person name="La Ragione R."/>
            <person name="Hildebrand F."/>
            <person name="Pallen M.J."/>
        </authorList>
    </citation>
    <scope>NUCLEOTIDE SEQUENCE</scope>
    <source>
        <strain evidence="3">ChiBcec16_6824</strain>
    </source>
</reference>
<dbReference type="Pfam" id="PF04392">
    <property type="entry name" value="ABC_sub_bind"/>
    <property type="match status" value="1"/>
</dbReference>
<accession>A0A9D1Y6Y7</accession>
<dbReference type="PANTHER" id="PTHR35271:SF1">
    <property type="entry name" value="ABC TRANSPORTER, SUBSTRATE-BINDING LIPOPROTEIN"/>
    <property type="match status" value="1"/>
</dbReference>
<dbReference type="EMBL" id="DXDX01000015">
    <property type="protein sequence ID" value="HIY20415.1"/>
    <property type="molecule type" value="Genomic_DNA"/>
</dbReference>
<feature type="region of interest" description="Disordered" evidence="1">
    <location>
        <begin position="28"/>
        <end position="49"/>
    </location>
</feature>
<evidence type="ECO:0000256" key="1">
    <source>
        <dbReference type="SAM" id="MobiDB-lite"/>
    </source>
</evidence>
<dbReference type="AlphaFoldDB" id="A0A9D1Y6Y7"/>
<proteinExistence type="predicted"/>
<dbReference type="PANTHER" id="PTHR35271">
    <property type="entry name" value="ABC TRANSPORTER, SUBSTRATE-BINDING LIPOPROTEIN-RELATED"/>
    <property type="match status" value="1"/>
</dbReference>
<feature type="compositionally biased region" description="Low complexity" evidence="1">
    <location>
        <begin position="28"/>
        <end position="41"/>
    </location>
</feature>
<protein>
    <submittedName>
        <fullName evidence="3">ABC transporter substrate-binding protein</fullName>
    </submittedName>
</protein>
<dbReference type="SUPFAM" id="SSF53822">
    <property type="entry name" value="Periplasmic binding protein-like I"/>
    <property type="match status" value="1"/>
</dbReference>
<feature type="chain" id="PRO_5038745227" evidence="2">
    <location>
        <begin position="27"/>
        <end position="346"/>
    </location>
</feature>